<comment type="caution">
    <text evidence="1">The sequence shown here is derived from an EMBL/GenBank/DDBJ whole genome shotgun (WGS) entry which is preliminary data.</text>
</comment>
<dbReference type="Proteomes" id="UP000235145">
    <property type="component" value="Unassembled WGS sequence"/>
</dbReference>
<dbReference type="EMBL" id="NBSK02000008">
    <property type="protein sequence ID" value="KAJ0192439.1"/>
    <property type="molecule type" value="Genomic_DNA"/>
</dbReference>
<sequence length="106" mass="12300">MADILGVTDHLNTILQRKDQDIINAMNRVSSSKKEIQEIRDVGWEPLLEKVTLFCAKNEVKVVDLEDEYYNGYSRRRGSQVNNLHHYQVDVFKEVIDMQLHRGGPS</sequence>
<dbReference type="PANTHER" id="PTHR11697">
    <property type="entry name" value="GENERAL TRANSCRIPTION FACTOR 2-RELATED ZINC FINGER PROTEIN"/>
    <property type="match status" value="1"/>
</dbReference>
<dbReference type="InterPro" id="IPR055298">
    <property type="entry name" value="AtLOH3-like"/>
</dbReference>
<organism evidence="1 2">
    <name type="scientific">Lactuca sativa</name>
    <name type="common">Garden lettuce</name>
    <dbReference type="NCBI Taxonomy" id="4236"/>
    <lineage>
        <taxon>Eukaryota</taxon>
        <taxon>Viridiplantae</taxon>
        <taxon>Streptophyta</taxon>
        <taxon>Embryophyta</taxon>
        <taxon>Tracheophyta</taxon>
        <taxon>Spermatophyta</taxon>
        <taxon>Magnoliopsida</taxon>
        <taxon>eudicotyledons</taxon>
        <taxon>Gunneridae</taxon>
        <taxon>Pentapetalae</taxon>
        <taxon>asterids</taxon>
        <taxon>campanulids</taxon>
        <taxon>Asterales</taxon>
        <taxon>Asteraceae</taxon>
        <taxon>Cichorioideae</taxon>
        <taxon>Cichorieae</taxon>
        <taxon>Lactucinae</taxon>
        <taxon>Lactuca</taxon>
    </lineage>
</organism>
<evidence type="ECO:0000313" key="1">
    <source>
        <dbReference type="EMBL" id="KAJ0192439.1"/>
    </source>
</evidence>
<proteinExistence type="predicted"/>
<gene>
    <name evidence="1" type="ORF">LSAT_V11C800436900</name>
</gene>
<name>A0A9R1WZ44_LACSA</name>
<accession>A0A9R1WZ44</accession>
<dbReference type="AlphaFoldDB" id="A0A9R1WZ44"/>
<evidence type="ECO:0000313" key="2">
    <source>
        <dbReference type="Proteomes" id="UP000235145"/>
    </source>
</evidence>
<dbReference type="PANTHER" id="PTHR11697:SF230">
    <property type="entry name" value="ZINC FINGER, MYM DOMAIN CONTAINING 1"/>
    <property type="match status" value="1"/>
</dbReference>
<protein>
    <submittedName>
        <fullName evidence="1">Uncharacterized protein</fullName>
    </submittedName>
</protein>
<keyword evidence="2" id="KW-1185">Reference proteome</keyword>
<reference evidence="1 2" key="1">
    <citation type="journal article" date="2017" name="Nat. Commun.">
        <title>Genome assembly with in vitro proximity ligation data and whole-genome triplication in lettuce.</title>
        <authorList>
            <person name="Reyes-Chin-Wo S."/>
            <person name="Wang Z."/>
            <person name="Yang X."/>
            <person name="Kozik A."/>
            <person name="Arikit S."/>
            <person name="Song C."/>
            <person name="Xia L."/>
            <person name="Froenicke L."/>
            <person name="Lavelle D.O."/>
            <person name="Truco M.J."/>
            <person name="Xia R."/>
            <person name="Zhu S."/>
            <person name="Xu C."/>
            <person name="Xu H."/>
            <person name="Xu X."/>
            <person name="Cox K."/>
            <person name="Korf I."/>
            <person name="Meyers B.C."/>
            <person name="Michelmore R.W."/>
        </authorList>
    </citation>
    <scope>NUCLEOTIDE SEQUENCE [LARGE SCALE GENOMIC DNA]</scope>
    <source>
        <strain evidence="2">cv. Salinas</strain>
        <tissue evidence="1">Seedlings</tissue>
    </source>
</reference>